<name>A0A7J6W5N6_THATH</name>
<accession>A0A7J6W5N6</accession>
<organism evidence="1 2">
    <name type="scientific">Thalictrum thalictroides</name>
    <name type="common">Rue-anemone</name>
    <name type="synonym">Anemone thalictroides</name>
    <dbReference type="NCBI Taxonomy" id="46969"/>
    <lineage>
        <taxon>Eukaryota</taxon>
        <taxon>Viridiplantae</taxon>
        <taxon>Streptophyta</taxon>
        <taxon>Embryophyta</taxon>
        <taxon>Tracheophyta</taxon>
        <taxon>Spermatophyta</taxon>
        <taxon>Magnoliopsida</taxon>
        <taxon>Ranunculales</taxon>
        <taxon>Ranunculaceae</taxon>
        <taxon>Thalictroideae</taxon>
        <taxon>Thalictrum</taxon>
    </lineage>
</organism>
<comment type="caution">
    <text evidence="1">The sequence shown here is derived from an EMBL/GenBank/DDBJ whole genome shotgun (WGS) entry which is preliminary data.</text>
</comment>
<keyword evidence="2" id="KW-1185">Reference proteome</keyword>
<dbReference type="AlphaFoldDB" id="A0A7J6W5N6"/>
<reference evidence="1 2" key="1">
    <citation type="submission" date="2020-06" db="EMBL/GenBank/DDBJ databases">
        <title>Transcriptomic and genomic resources for Thalictrum thalictroides and T. hernandezii: Facilitating candidate gene discovery in an emerging model plant lineage.</title>
        <authorList>
            <person name="Arias T."/>
            <person name="Riano-Pachon D.M."/>
            <person name="Di Stilio V.S."/>
        </authorList>
    </citation>
    <scope>NUCLEOTIDE SEQUENCE [LARGE SCALE GENOMIC DNA]</scope>
    <source>
        <strain evidence="2">cv. WT478/WT964</strain>
        <tissue evidence="1">Leaves</tissue>
    </source>
</reference>
<gene>
    <name evidence="1" type="ORF">FRX31_017709</name>
</gene>
<dbReference type="Proteomes" id="UP000554482">
    <property type="component" value="Unassembled WGS sequence"/>
</dbReference>
<protein>
    <submittedName>
        <fullName evidence="1">Uncharacterized protein</fullName>
    </submittedName>
</protein>
<dbReference type="EMBL" id="JABWDY010021033">
    <property type="protein sequence ID" value="KAF5192694.1"/>
    <property type="molecule type" value="Genomic_DNA"/>
</dbReference>
<proteinExistence type="predicted"/>
<evidence type="ECO:0000313" key="2">
    <source>
        <dbReference type="Proteomes" id="UP000554482"/>
    </source>
</evidence>
<sequence length="78" mass="8904">MSECLLVENGDNDYQHDVRVIQSQPPGLSQHLNIMLHNLTNKHILSTAFGEVIKWWAFVICQPISRTDGLLAVPFKFQ</sequence>
<evidence type="ECO:0000313" key="1">
    <source>
        <dbReference type="EMBL" id="KAF5192694.1"/>
    </source>
</evidence>